<organism evidence="2 3">
    <name type="scientific">Candidatus Ligilactobacillus excrementigallinarum</name>
    <dbReference type="NCBI Taxonomy" id="2838641"/>
    <lineage>
        <taxon>Bacteria</taxon>
        <taxon>Bacillati</taxon>
        <taxon>Bacillota</taxon>
        <taxon>Bacilli</taxon>
        <taxon>Lactobacillales</taxon>
        <taxon>Lactobacillaceae</taxon>
        <taxon>Ligilactobacillus</taxon>
    </lineage>
</organism>
<dbReference type="Proteomes" id="UP000823963">
    <property type="component" value="Unassembled WGS sequence"/>
</dbReference>
<evidence type="ECO:0000313" key="2">
    <source>
        <dbReference type="EMBL" id="HIX02175.1"/>
    </source>
</evidence>
<dbReference type="InterPro" id="IPR011990">
    <property type="entry name" value="TPR-like_helical_dom_sf"/>
</dbReference>
<dbReference type="Gene3D" id="1.25.40.10">
    <property type="entry name" value="Tetratricopeptide repeat domain"/>
    <property type="match status" value="1"/>
</dbReference>
<comment type="caution">
    <text evidence="2">The sequence shown here is derived from an EMBL/GenBank/DDBJ whole genome shotgun (WGS) entry which is preliminary data.</text>
</comment>
<dbReference type="InterPro" id="IPR001387">
    <property type="entry name" value="Cro/C1-type_HTH"/>
</dbReference>
<dbReference type="EMBL" id="DXFP01000051">
    <property type="protein sequence ID" value="HIX02175.1"/>
    <property type="molecule type" value="Genomic_DNA"/>
</dbReference>
<dbReference type="CDD" id="cd00093">
    <property type="entry name" value="HTH_XRE"/>
    <property type="match status" value="1"/>
</dbReference>
<dbReference type="Pfam" id="PF21259">
    <property type="entry name" value="Rgg_C"/>
    <property type="match status" value="1"/>
</dbReference>
<gene>
    <name evidence="2" type="ORF">H9861_05405</name>
</gene>
<reference evidence="2" key="1">
    <citation type="journal article" date="2021" name="PeerJ">
        <title>Extensive microbial diversity within the chicken gut microbiome revealed by metagenomics and culture.</title>
        <authorList>
            <person name="Gilroy R."/>
            <person name="Ravi A."/>
            <person name="Getino M."/>
            <person name="Pursley I."/>
            <person name="Horton D.L."/>
            <person name="Alikhan N.F."/>
            <person name="Baker D."/>
            <person name="Gharbi K."/>
            <person name="Hall N."/>
            <person name="Watson M."/>
            <person name="Adriaenssens E.M."/>
            <person name="Foster-Nyarko E."/>
            <person name="Jarju S."/>
            <person name="Secka A."/>
            <person name="Antonio M."/>
            <person name="Oren A."/>
            <person name="Chaudhuri R.R."/>
            <person name="La Ragione R."/>
            <person name="Hildebrand F."/>
            <person name="Pallen M.J."/>
        </authorList>
    </citation>
    <scope>NUCLEOTIDE SEQUENCE</scope>
    <source>
        <strain evidence="2">6627</strain>
    </source>
</reference>
<evidence type="ECO:0000259" key="1">
    <source>
        <dbReference type="PROSITE" id="PS50943"/>
    </source>
</evidence>
<name>A0A9D1UXF4_9LACO</name>
<reference evidence="2" key="2">
    <citation type="submission" date="2021-04" db="EMBL/GenBank/DDBJ databases">
        <authorList>
            <person name="Gilroy R."/>
        </authorList>
    </citation>
    <scope>NUCLEOTIDE SEQUENCE</scope>
    <source>
        <strain evidence="2">6627</strain>
    </source>
</reference>
<dbReference type="InterPro" id="IPR010057">
    <property type="entry name" value="Transcription_activator_Rgg_C"/>
</dbReference>
<feature type="domain" description="HTH cro/C1-type" evidence="1">
    <location>
        <begin position="7"/>
        <end position="60"/>
    </location>
</feature>
<dbReference type="InterPro" id="IPR010982">
    <property type="entry name" value="Lambda_DNA-bd_dom_sf"/>
</dbReference>
<dbReference type="NCBIfam" id="TIGR01716">
    <property type="entry name" value="RGG_Cterm"/>
    <property type="match status" value="1"/>
</dbReference>
<evidence type="ECO:0000313" key="3">
    <source>
        <dbReference type="Proteomes" id="UP000823963"/>
    </source>
</evidence>
<protein>
    <recommendedName>
        <fullName evidence="1">HTH cro/C1-type domain-containing protein</fullName>
    </recommendedName>
</protein>
<dbReference type="GO" id="GO:0003677">
    <property type="term" value="F:DNA binding"/>
    <property type="evidence" value="ECO:0007669"/>
    <property type="project" value="InterPro"/>
</dbReference>
<dbReference type="PANTHER" id="PTHR37038">
    <property type="entry name" value="TRANSCRIPTIONAL REGULATOR-RELATED"/>
    <property type="match status" value="1"/>
</dbReference>
<sequence length="300" mass="35302">MNFGKTVSNIRKNKHMSIDEVTNSTITKSSYSRFVEGKTQPSIANFITILNNLHVNFEEFLYIDRGFRPDFLSEMSEKIKKNALLQDLRNLEELNHTFAVYHQQDPQNTVYYHFQCITKLIINFLKGKPLDQKSAQTIHDYLMQCEIWTHYEHTLFNSVIFTFDVSTVQAMEKRIIKNLDNYQLMHEYGNESFRTMIVMLGFYIRKKDLMAAIRIVSKLSNFQLESFMIFEKNLYKLFSGIVFMLSNQENGIENIGVALEVFKLTNCEEYLCGSLTFLKRIAEIYDYHHPKLDEIFAAFS</sequence>
<dbReference type="AlphaFoldDB" id="A0A9D1UXF4"/>
<dbReference type="SUPFAM" id="SSF47413">
    <property type="entry name" value="lambda repressor-like DNA-binding domains"/>
    <property type="match status" value="1"/>
</dbReference>
<accession>A0A9D1UXF4</accession>
<dbReference type="PROSITE" id="PS50943">
    <property type="entry name" value="HTH_CROC1"/>
    <property type="match status" value="1"/>
</dbReference>
<dbReference type="InterPro" id="IPR053163">
    <property type="entry name" value="HTH-type_regulator_Rgg"/>
</dbReference>
<proteinExistence type="predicted"/>